<proteinExistence type="predicted"/>
<keyword evidence="3" id="KW-0249">Electron transport</keyword>
<dbReference type="PROSITE" id="PS00196">
    <property type="entry name" value="COPPER_BLUE"/>
    <property type="match status" value="1"/>
</dbReference>
<dbReference type="AlphaFoldDB" id="A0A143PKM0"/>
<reference evidence="9" key="2">
    <citation type="submission" date="2016-04" db="EMBL/GenBank/DDBJ databases">
        <title>First Complete Genome Sequence of a Subdivision 6 Acidobacterium.</title>
        <authorList>
            <person name="Huang S."/>
            <person name="Vieira S."/>
            <person name="Bunk B."/>
            <person name="Riedel T."/>
            <person name="Sproeer C."/>
            <person name="Overmann J."/>
        </authorList>
    </citation>
    <scope>NUCLEOTIDE SEQUENCE [LARGE SCALE GENOMIC DNA]</scope>
    <source>
        <strain evidence="9">DSM 100886 HEG_-6_39</strain>
    </source>
</reference>
<dbReference type="Gene3D" id="2.60.40.420">
    <property type="entry name" value="Cupredoxins - blue copper proteins"/>
    <property type="match status" value="1"/>
</dbReference>
<feature type="compositionally biased region" description="Low complexity" evidence="5">
    <location>
        <begin position="28"/>
        <end position="44"/>
    </location>
</feature>
<dbReference type="PANTHER" id="PTHR38439">
    <property type="entry name" value="AURACYANIN-B"/>
    <property type="match status" value="1"/>
</dbReference>
<dbReference type="PROSITE" id="PS51257">
    <property type="entry name" value="PROKAR_LIPOPROTEIN"/>
    <property type="match status" value="1"/>
</dbReference>
<protein>
    <submittedName>
        <fullName evidence="8">Azurin</fullName>
    </submittedName>
</protein>
<evidence type="ECO:0000256" key="2">
    <source>
        <dbReference type="ARBA" id="ARBA00022723"/>
    </source>
</evidence>
<dbReference type="InterPro" id="IPR000923">
    <property type="entry name" value="BlueCu_1"/>
</dbReference>
<keyword evidence="2" id="KW-0479">Metal-binding</keyword>
<keyword evidence="4" id="KW-0186">Copper</keyword>
<sequence precursor="true">MTRYFALLALLISTAVAGCSAPTEKSDAPAPAATAPSSSSSAPANQVHDGRAIEITGNDTMKFSVTEIVAKPGEKLSVTLVNIGTTPKFSMGHNWLLLASGVDIQPFLVASAEAVTTDYVPRATNGGKILAATKLLGPKERDTVTFTAPTTPGRYEFLCSFPGHYQVGMRGVLIVQ</sequence>
<evidence type="ECO:0000256" key="3">
    <source>
        <dbReference type="ARBA" id="ARBA00022982"/>
    </source>
</evidence>
<dbReference type="EMBL" id="CP015136">
    <property type="protein sequence ID" value="AMY08803.1"/>
    <property type="molecule type" value="Genomic_DNA"/>
</dbReference>
<dbReference type="PROSITE" id="PS00079">
    <property type="entry name" value="MULTICOPPER_OXIDASE1"/>
    <property type="match status" value="1"/>
</dbReference>
<evidence type="ECO:0000256" key="6">
    <source>
        <dbReference type="SAM" id="SignalP"/>
    </source>
</evidence>
<keyword evidence="1" id="KW-0813">Transport</keyword>
<dbReference type="InterPro" id="IPR033138">
    <property type="entry name" value="Cu_oxidase_CS"/>
</dbReference>
<evidence type="ECO:0000259" key="7">
    <source>
        <dbReference type="Pfam" id="PF00127"/>
    </source>
</evidence>
<evidence type="ECO:0000256" key="1">
    <source>
        <dbReference type="ARBA" id="ARBA00022448"/>
    </source>
</evidence>
<evidence type="ECO:0000313" key="9">
    <source>
        <dbReference type="Proteomes" id="UP000076079"/>
    </source>
</evidence>
<dbReference type="RefSeq" id="WP_234800810.1">
    <property type="nucleotide sequence ID" value="NZ_CP015136.1"/>
</dbReference>
<evidence type="ECO:0000313" key="8">
    <source>
        <dbReference type="EMBL" id="AMY08803.1"/>
    </source>
</evidence>
<keyword evidence="6" id="KW-0732">Signal</keyword>
<dbReference type="SUPFAM" id="SSF49503">
    <property type="entry name" value="Cupredoxins"/>
    <property type="match status" value="1"/>
</dbReference>
<feature type="chain" id="PRO_5007511617" evidence="6">
    <location>
        <begin position="18"/>
        <end position="176"/>
    </location>
</feature>
<dbReference type="STRING" id="1855912.LuPra_02008"/>
<feature type="domain" description="Blue (type 1) copper" evidence="7">
    <location>
        <begin position="54"/>
        <end position="176"/>
    </location>
</feature>
<evidence type="ECO:0000256" key="4">
    <source>
        <dbReference type="ARBA" id="ARBA00023008"/>
    </source>
</evidence>
<name>A0A143PKM0_LUTPR</name>
<dbReference type="Proteomes" id="UP000076079">
    <property type="component" value="Chromosome"/>
</dbReference>
<evidence type="ECO:0000256" key="5">
    <source>
        <dbReference type="SAM" id="MobiDB-lite"/>
    </source>
</evidence>
<dbReference type="GO" id="GO:0009055">
    <property type="term" value="F:electron transfer activity"/>
    <property type="evidence" value="ECO:0007669"/>
    <property type="project" value="InterPro"/>
</dbReference>
<dbReference type="Pfam" id="PF00127">
    <property type="entry name" value="Copper-bind"/>
    <property type="match status" value="1"/>
</dbReference>
<feature type="signal peptide" evidence="6">
    <location>
        <begin position="1"/>
        <end position="17"/>
    </location>
</feature>
<gene>
    <name evidence="8" type="primary">azu</name>
    <name evidence="8" type="ORF">LuPra_02008</name>
</gene>
<organism evidence="8 9">
    <name type="scientific">Luteitalea pratensis</name>
    <dbReference type="NCBI Taxonomy" id="1855912"/>
    <lineage>
        <taxon>Bacteria</taxon>
        <taxon>Pseudomonadati</taxon>
        <taxon>Acidobacteriota</taxon>
        <taxon>Vicinamibacteria</taxon>
        <taxon>Vicinamibacterales</taxon>
        <taxon>Vicinamibacteraceae</taxon>
        <taxon>Luteitalea</taxon>
    </lineage>
</organism>
<dbReference type="InterPro" id="IPR028871">
    <property type="entry name" value="BlueCu_1_BS"/>
</dbReference>
<dbReference type="InterPro" id="IPR050845">
    <property type="entry name" value="Cu-binding_ET"/>
</dbReference>
<feature type="region of interest" description="Disordered" evidence="5">
    <location>
        <begin position="23"/>
        <end position="47"/>
    </location>
</feature>
<keyword evidence="9" id="KW-1185">Reference proteome</keyword>
<accession>A0A143PKM0</accession>
<dbReference type="KEGG" id="abac:LuPra_02008"/>
<dbReference type="PANTHER" id="PTHR38439:SF2">
    <property type="entry name" value="OUTER MEMBRANE PROTEIN H.8"/>
    <property type="match status" value="1"/>
</dbReference>
<dbReference type="GO" id="GO:0005507">
    <property type="term" value="F:copper ion binding"/>
    <property type="evidence" value="ECO:0007669"/>
    <property type="project" value="InterPro"/>
</dbReference>
<reference evidence="8 9" key="1">
    <citation type="journal article" date="2016" name="Genome Announc.">
        <title>First Complete Genome Sequence of a Subdivision 6 Acidobacterium Strain.</title>
        <authorList>
            <person name="Huang S."/>
            <person name="Vieira S."/>
            <person name="Bunk B."/>
            <person name="Riedel T."/>
            <person name="Sproer C."/>
            <person name="Overmann J."/>
        </authorList>
    </citation>
    <scope>NUCLEOTIDE SEQUENCE [LARGE SCALE GENOMIC DNA]</scope>
    <source>
        <strain evidence="9">DSM 100886 HEG_-6_39</strain>
    </source>
</reference>
<dbReference type="InterPro" id="IPR008972">
    <property type="entry name" value="Cupredoxin"/>
</dbReference>